<organism evidence="1 2">
    <name type="scientific">Streptococcus pyogenes</name>
    <dbReference type="NCBI Taxonomy" id="1314"/>
    <lineage>
        <taxon>Bacteria</taxon>
        <taxon>Bacillati</taxon>
        <taxon>Bacillota</taxon>
        <taxon>Bacilli</taxon>
        <taxon>Lactobacillales</taxon>
        <taxon>Streptococcaceae</taxon>
        <taxon>Streptococcus</taxon>
    </lineage>
</organism>
<evidence type="ECO:0000313" key="1">
    <source>
        <dbReference type="EMBL" id="TYK98305.1"/>
    </source>
</evidence>
<dbReference type="EMBL" id="SJLL01000052">
    <property type="protein sequence ID" value="TYK98305.1"/>
    <property type="molecule type" value="Genomic_DNA"/>
</dbReference>
<accession>A0A5S4TIX2</accession>
<dbReference type="Proteomes" id="UP000324058">
    <property type="component" value="Unassembled WGS sequence"/>
</dbReference>
<sequence>MFYSIKELVEQADLDFQGSVAELMIAT</sequence>
<evidence type="ECO:0000313" key="2">
    <source>
        <dbReference type="Proteomes" id="UP000324058"/>
    </source>
</evidence>
<comment type="caution">
    <text evidence="1">The sequence shown here is derived from an EMBL/GenBank/DDBJ whole genome shotgun (WGS) entry which is preliminary data.</text>
</comment>
<gene>
    <name evidence="1" type="ORF">E0F66_10020</name>
</gene>
<protein>
    <submittedName>
        <fullName evidence="1">Serine dehydratase</fullName>
    </submittedName>
</protein>
<proteinExistence type="predicted"/>
<feature type="non-terminal residue" evidence="1">
    <location>
        <position position="27"/>
    </location>
</feature>
<reference evidence="1 2" key="1">
    <citation type="submission" date="2019-02" db="EMBL/GenBank/DDBJ databases">
        <title>Novel genomic isolates of S. pyogenes and S. dysgalactiae subsp. equisimilis associated to necrotising fasciitis (NSTI).</title>
        <authorList>
            <person name="Barrantes I."/>
        </authorList>
    </citation>
    <scope>NUCLEOTIDE SEQUENCE [LARGE SCALE GENOMIC DNA]</scope>
    <source>
        <strain evidence="1 2">SPY2028</strain>
    </source>
</reference>
<dbReference type="AlphaFoldDB" id="A0A5S4TIX2"/>
<name>A0A5S4TIX2_STRPY</name>